<feature type="coiled-coil region" evidence="1">
    <location>
        <begin position="220"/>
        <end position="285"/>
    </location>
</feature>
<dbReference type="EMBL" id="CP026309">
    <property type="protein sequence ID" value="AUV81916.1"/>
    <property type="molecule type" value="Genomic_DNA"/>
</dbReference>
<keyword evidence="3" id="KW-1185">Reference proteome</keyword>
<feature type="coiled-coil region" evidence="1">
    <location>
        <begin position="337"/>
        <end position="374"/>
    </location>
</feature>
<evidence type="ECO:0000313" key="2">
    <source>
        <dbReference type="EMBL" id="AUV81916.1"/>
    </source>
</evidence>
<evidence type="ECO:0000256" key="1">
    <source>
        <dbReference type="SAM" id="Coils"/>
    </source>
</evidence>
<dbReference type="GeneID" id="35592396"/>
<dbReference type="RefSeq" id="WP_103425605.1">
    <property type="nucleotide sequence ID" value="NZ_CP026309.1"/>
</dbReference>
<evidence type="ECO:0000313" key="3">
    <source>
        <dbReference type="Proteomes" id="UP000236584"/>
    </source>
</evidence>
<keyword evidence="1" id="KW-0175">Coiled coil</keyword>
<name>A0A2I8VJ11_9EURY</name>
<organism evidence="2 3">
    <name type="scientific">Salinigranum rubrum</name>
    <dbReference type="NCBI Taxonomy" id="755307"/>
    <lineage>
        <taxon>Archaea</taxon>
        <taxon>Methanobacteriati</taxon>
        <taxon>Methanobacteriota</taxon>
        <taxon>Stenosarchaea group</taxon>
        <taxon>Halobacteria</taxon>
        <taxon>Halobacteriales</taxon>
        <taxon>Haloferacaceae</taxon>
        <taxon>Salinigranum</taxon>
    </lineage>
</organism>
<reference evidence="2 3" key="1">
    <citation type="submission" date="2018-01" db="EMBL/GenBank/DDBJ databases">
        <title>Complete genome sequence of Salinigranum rubrum GX10T, an extremely halophilic archaeon isolated from a marine solar saltern.</title>
        <authorList>
            <person name="Han S."/>
        </authorList>
    </citation>
    <scope>NUCLEOTIDE SEQUENCE [LARGE SCALE GENOMIC DNA]</scope>
    <source>
        <strain evidence="2 3">GX10</strain>
    </source>
</reference>
<dbReference type="AlphaFoldDB" id="A0A2I8VJ11"/>
<dbReference type="KEGG" id="srub:C2R22_09855"/>
<dbReference type="Proteomes" id="UP000236584">
    <property type="component" value="Chromosome"/>
</dbReference>
<sequence>MSSIDSGDCADRLRGLLQLQEAVIDEDLASLGRMPTDSRVERYRRLAREEEEFVFDYPASCPDQLTSAEREELRSRFRLARLFVYASFENRNEPVPTELDGDFAPVEVQAAIDFERYKSFDALSEEGIEERIRRMDGEVYTLAKEYHSTQLDDLDALLDDPTVQRDVLKQLVNRYDARLDKIKRAVQLYVEIHNPSGLVDSIERAITAVADSADEREAIREAIEREVQSVAADLDRTLSEREAAVDARLRTVEAGLDGRELSDGVREELDALRAQTAELQRTQERAVSDLSERIDRASQLDGRLTERIGELETAHERALADGGRLGEETVALVSHELDALREQHDAVAESIDALRRERQRIADAEARLDEREADLTARVEALSTALSETTERTGEGVVTTAMARLFELDYLGRFDISVHEAARLTTPEGAVEVPPAAWDGAVSRRDEVPRLRDYLGADGDFDAFPANRSVRFELGRSRYLGLGRERQLVLEASVVSHLEAYAHNGFDARPATVDDLLDVVTRAVRTIGDDDAHTVLALASPTGWTDDVADRLLDESFARNRFDRRLHLYLVDLQTGELRFDASDDLLAGNAGLFDVGVDAERLHDCVAVVRERADEGELNVRLDALTAEGYPAHVVKQAFNRLEREGVGQQLLLDELGLVLAFE</sequence>
<proteinExistence type="predicted"/>
<protein>
    <submittedName>
        <fullName evidence="2">Uncharacterized protein</fullName>
    </submittedName>
</protein>
<accession>A0A2I8VJ11</accession>
<dbReference type="OrthoDB" id="341688at2157"/>
<gene>
    <name evidence="2" type="ORF">C2R22_09855</name>
</gene>